<evidence type="ECO:0000259" key="13">
    <source>
        <dbReference type="PROSITE" id="PS50051"/>
    </source>
</evidence>
<dbReference type="InterPro" id="IPR041562">
    <property type="entry name" value="MCM_lid"/>
</dbReference>
<dbReference type="Gene3D" id="3.40.50.300">
    <property type="entry name" value="P-loop containing nucleotide triphosphate hydrolases"/>
    <property type="match status" value="1"/>
</dbReference>
<evidence type="ECO:0000256" key="5">
    <source>
        <dbReference type="ARBA" id="ARBA00022801"/>
    </source>
</evidence>
<sequence>MALSNRDPRQAIQEFERITGSYLSQQANSSRRSGPDVSTVELSLSEILHRSEQFYTALMTRPYVYIPAIEGYLNERHQQGIQLHPLRVVFTGFVVGSRNVMPRTMNSQCLSQMYKVVGIVTRLAMPRPSLETLIEYNPRTRAFSSTNYEDPYATLAPRTIKNFIVRQRSILYQPTTDNHPEPVNPTVTQEANESDPLIREYGLSSFKDVQRILVQDRPGDVPPGRLPRSIPIILCDHLIDSCKSGDCVEVIGVYNPGMHARTSEPWLKSSSIQNFMLALSVTVVEAIPRRTILTVEDAVIRFLKRCTDIARYRRYADAQQIVSLSSYTYDVLTYSLAPSVYGHELIKRGLVLQLLQGVAREFSRSSRIRGDINILLVGDPGSSKSQLLRVMRHMLPITVQTTGRGSSGVGLTAAVVIDSTTGERRLDPGAAVLADRGLLLIDEFDKVLADDRALLHEALEQQSVSVSKAGLHCTLNARCSVLAVANPVYGFFNTSRTFAENIALPDSLLSRYDLIYLVRDTTALDEKIAAHVLANHSLGLSLQEHEYQQQQKHALADALTHNAEDWTYAPGDAATEDLLSRRRAALDNGFVFDEYENLLDISCEQISAYVLQWPDVTTQHTASTQEGNDEEAAIIRQVLESPEAKERLSEERWNTGKLLPHGTSLTDDASSSSRTSLSLDALHPNCFLTYSSVIHRSLVDQLATDWNCNAYVVNPARALVSHDFFREIVSFCRSFNKTGPYLSEEAREQIAFCYNDMRQRSIGPRSKQPNTPITARVLESLIRLATALTKLSLPPRNVEAEDVLEAYVLMRTSLFNDSEEAVRKEAFLRTKAQSQSQTTIQKSSRTRTSTQRQPTTATATPNEERYQILADFVGRYLQATDSLQVPIRDVQAALDAHCRERGIPLYGGDEVMDLIARFVNEMSGVFLEGDEIYKI</sequence>
<dbReference type="PROSITE" id="PS50051">
    <property type="entry name" value="MCM_2"/>
    <property type="match status" value="1"/>
</dbReference>
<keyword evidence="15" id="KW-1185">Reference proteome</keyword>
<dbReference type="InterPro" id="IPR001208">
    <property type="entry name" value="MCM_dom"/>
</dbReference>
<dbReference type="Proteomes" id="UP000315496">
    <property type="component" value="Chromosome 1"/>
</dbReference>
<dbReference type="SUPFAM" id="SSF50249">
    <property type="entry name" value="Nucleic acid-binding proteins"/>
    <property type="match status" value="1"/>
</dbReference>
<evidence type="ECO:0000256" key="2">
    <source>
        <dbReference type="ARBA" id="ARBA00008010"/>
    </source>
</evidence>
<protein>
    <recommendedName>
        <fullName evidence="11">DNA replication licensing factor MCM3</fullName>
        <ecNumber evidence="11">3.6.4.12</ecNumber>
    </recommendedName>
</protein>
<evidence type="ECO:0000256" key="3">
    <source>
        <dbReference type="ARBA" id="ARBA00022705"/>
    </source>
</evidence>
<dbReference type="PANTHER" id="PTHR11630:SF46">
    <property type="entry name" value="DNA REPLICATION LICENSING FACTOR MCM3-RELATED"/>
    <property type="match status" value="1"/>
</dbReference>
<evidence type="ECO:0000313" key="14">
    <source>
        <dbReference type="EMBL" id="TNJ29755.1"/>
    </source>
</evidence>
<evidence type="ECO:0000256" key="11">
    <source>
        <dbReference type="RuleBase" id="RU368061"/>
    </source>
</evidence>
<evidence type="ECO:0000256" key="7">
    <source>
        <dbReference type="ARBA" id="ARBA00022840"/>
    </source>
</evidence>
<dbReference type="GO" id="GO:0042555">
    <property type="term" value="C:MCM complex"/>
    <property type="evidence" value="ECO:0007669"/>
    <property type="project" value="UniProtKB-UniRule"/>
</dbReference>
<comment type="subcellular location">
    <subcellularLocation>
        <location evidence="1 11">Nucleus</location>
    </subcellularLocation>
</comment>
<dbReference type="PRINTS" id="PR01659">
    <property type="entry name" value="MCMPROTEIN3"/>
</dbReference>
<evidence type="ECO:0000256" key="10">
    <source>
        <dbReference type="RuleBase" id="RU004070"/>
    </source>
</evidence>
<dbReference type="Pfam" id="PF17855">
    <property type="entry name" value="MCM_lid"/>
    <property type="match status" value="1"/>
</dbReference>
<dbReference type="InterPro" id="IPR008046">
    <property type="entry name" value="Mcm3"/>
</dbReference>
<dbReference type="GO" id="GO:0003697">
    <property type="term" value="F:single-stranded DNA binding"/>
    <property type="evidence" value="ECO:0007669"/>
    <property type="project" value="TreeGrafter"/>
</dbReference>
<dbReference type="GO" id="GO:0016787">
    <property type="term" value="F:hydrolase activity"/>
    <property type="evidence" value="ECO:0007669"/>
    <property type="project" value="UniProtKB-KW"/>
</dbReference>
<comment type="catalytic activity">
    <reaction evidence="11">
        <text>ATP + H2O = ADP + phosphate + H(+)</text>
        <dbReference type="Rhea" id="RHEA:13065"/>
        <dbReference type="ChEBI" id="CHEBI:15377"/>
        <dbReference type="ChEBI" id="CHEBI:15378"/>
        <dbReference type="ChEBI" id="CHEBI:30616"/>
        <dbReference type="ChEBI" id="CHEBI:43474"/>
        <dbReference type="ChEBI" id="CHEBI:456216"/>
        <dbReference type="EC" id="3.6.4.12"/>
    </reaction>
</comment>
<dbReference type="InterPro" id="IPR027417">
    <property type="entry name" value="P-loop_NTPase"/>
</dbReference>
<dbReference type="GO" id="GO:0017116">
    <property type="term" value="F:single-stranded DNA helicase activity"/>
    <property type="evidence" value="ECO:0007669"/>
    <property type="project" value="TreeGrafter"/>
</dbReference>
<keyword evidence="4 10" id="KW-0547">Nucleotide-binding</keyword>
<gene>
    <name evidence="14" type="ORF">GMRT_11451</name>
</gene>
<comment type="subunit">
    <text evidence="11">Component of the MCM2-7 complex.</text>
</comment>
<feature type="domain" description="MCM C-terminal AAA(+) ATPase" evidence="13">
    <location>
        <begin position="328"/>
        <end position="532"/>
    </location>
</feature>
<dbReference type="InterPro" id="IPR033762">
    <property type="entry name" value="MCM_OB"/>
</dbReference>
<dbReference type="GO" id="GO:0005634">
    <property type="term" value="C:nucleus"/>
    <property type="evidence" value="ECO:0007669"/>
    <property type="project" value="UniProtKB-SubCell"/>
</dbReference>
<dbReference type="GO" id="GO:1902975">
    <property type="term" value="P:mitotic DNA replication initiation"/>
    <property type="evidence" value="ECO:0007669"/>
    <property type="project" value="TreeGrafter"/>
</dbReference>
<comment type="caution">
    <text evidence="14">The sequence shown here is derived from an EMBL/GenBank/DDBJ whole genome shotgun (WGS) entry which is preliminary data.</text>
</comment>
<comment type="similarity">
    <text evidence="2 10">Belongs to the MCM family.</text>
</comment>
<reference evidence="14 15" key="1">
    <citation type="submission" date="2019-05" db="EMBL/GenBank/DDBJ databases">
        <title>The compact genome of Giardia muris reveals important steps in the evolution of intestinal protozoan parasites.</title>
        <authorList>
            <person name="Xu F."/>
            <person name="Jimenez-Gonzalez A."/>
            <person name="Einarsson E."/>
            <person name="Astvaldsson A."/>
            <person name="Peirasmaki D."/>
            <person name="Eckmann L."/>
            <person name="Andersson J.O."/>
            <person name="Svard S.G."/>
            <person name="Jerlstrom-Hultqvist J."/>
        </authorList>
    </citation>
    <scope>NUCLEOTIDE SEQUENCE [LARGE SCALE GENOMIC DNA]</scope>
    <source>
        <strain evidence="14 15">Roberts-Thomson</strain>
    </source>
</reference>
<dbReference type="InterPro" id="IPR003593">
    <property type="entry name" value="AAA+_ATPase"/>
</dbReference>
<dbReference type="SMART" id="SM00350">
    <property type="entry name" value="MCM"/>
    <property type="match status" value="1"/>
</dbReference>
<dbReference type="OrthoDB" id="1882346at2759"/>
<dbReference type="InterPro" id="IPR012340">
    <property type="entry name" value="NA-bd_OB-fold"/>
</dbReference>
<evidence type="ECO:0000256" key="1">
    <source>
        <dbReference type="ARBA" id="ARBA00004123"/>
    </source>
</evidence>
<organism evidence="14 15">
    <name type="scientific">Giardia muris</name>
    <dbReference type="NCBI Taxonomy" id="5742"/>
    <lineage>
        <taxon>Eukaryota</taxon>
        <taxon>Metamonada</taxon>
        <taxon>Diplomonadida</taxon>
        <taxon>Hexamitidae</taxon>
        <taxon>Giardiinae</taxon>
        <taxon>Giardia</taxon>
    </lineage>
</organism>
<dbReference type="GO" id="GO:0005524">
    <property type="term" value="F:ATP binding"/>
    <property type="evidence" value="ECO:0007669"/>
    <property type="project" value="UniProtKB-UniRule"/>
</dbReference>
<keyword evidence="5 11" id="KW-0378">Hydrolase</keyword>
<dbReference type="EC" id="3.6.4.12" evidence="11"/>
<dbReference type="SMART" id="SM00382">
    <property type="entry name" value="AAA"/>
    <property type="match status" value="1"/>
</dbReference>
<dbReference type="InterPro" id="IPR031327">
    <property type="entry name" value="MCM"/>
</dbReference>
<dbReference type="Pfam" id="PF00493">
    <property type="entry name" value="MCM"/>
    <property type="match status" value="1"/>
</dbReference>
<dbReference type="VEuPathDB" id="GiardiaDB:GMRT_11451"/>
<dbReference type="EMBL" id="VDLU01000001">
    <property type="protein sequence ID" value="TNJ29755.1"/>
    <property type="molecule type" value="Genomic_DNA"/>
</dbReference>
<dbReference type="SUPFAM" id="SSF52540">
    <property type="entry name" value="P-loop containing nucleoside triphosphate hydrolases"/>
    <property type="match status" value="1"/>
</dbReference>
<dbReference type="GO" id="GO:0006271">
    <property type="term" value="P:DNA strand elongation involved in DNA replication"/>
    <property type="evidence" value="ECO:0007669"/>
    <property type="project" value="TreeGrafter"/>
</dbReference>
<dbReference type="AlphaFoldDB" id="A0A4Z1SY80"/>
<evidence type="ECO:0000256" key="6">
    <source>
        <dbReference type="ARBA" id="ARBA00022806"/>
    </source>
</evidence>
<evidence type="ECO:0000256" key="8">
    <source>
        <dbReference type="ARBA" id="ARBA00023125"/>
    </source>
</evidence>
<name>A0A4Z1SY80_GIAMU</name>
<proteinExistence type="inferred from homology"/>
<keyword evidence="6 11" id="KW-0347">Helicase</keyword>
<evidence type="ECO:0000256" key="9">
    <source>
        <dbReference type="ARBA" id="ARBA00023242"/>
    </source>
</evidence>
<keyword evidence="3 11" id="KW-0235">DNA replication</keyword>
<keyword evidence="8 10" id="KW-0238">DNA-binding</keyword>
<evidence type="ECO:0000256" key="12">
    <source>
        <dbReference type="SAM" id="MobiDB-lite"/>
    </source>
</evidence>
<evidence type="ECO:0000313" key="15">
    <source>
        <dbReference type="Proteomes" id="UP000315496"/>
    </source>
</evidence>
<dbReference type="PRINTS" id="PR01657">
    <property type="entry name" value="MCMFAMILY"/>
</dbReference>
<feature type="region of interest" description="Disordered" evidence="12">
    <location>
        <begin position="833"/>
        <end position="861"/>
    </location>
</feature>
<dbReference type="Gene3D" id="2.40.50.140">
    <property type="entry name" value="Nucleic acid-binding proteins"/>
    <property type="match status" value="1"/>
</dbReference>
<dbReference type="Pfam" id="PF17207">
    <property type="entry name" value="MCM_OB"/>
    <property type="match status" value="1"/>
</dbReference>
<dbReference type="GO" id="GO:0000727">
    <property type="term" value="P:double-strand break repair via break-induced replication"/>
    <property type="evidence" value="ECO:0007669"/>
    <property type="project" value="TreeGrafter"/>
</dbReference>
<keyword evidence="7 10" id="KW-0067">ATP-binding</keyword>
<evidence type="ECO:0000256" key="4">
    <source>
        <dbReference type="ARBA" id="ARBA00022741"/>
    </source>
</evidence>
<comment type="function">
    <text evidence="11">Acts as component of the MCM2-7 complex (MCM complex) which is the replicative helicase essential for 'once per cell cycle' DNA replication initiation and elongation in eukaryotic cells. The active ATPase sites in the MCM2-7 ring are formed through the interaction surfaces of two neighboring subunits such that a critical structure of a conserved arginine finger motif is provided in trans relative to the ATP-binding site of the Walker A box of the adjacent subunit. The six ATPase active sites, however, are likely to contribute differentially to the complex helicase activity.</text>
</comment>
<keyword evidence="9 11" id="KW-0539">Nucleus</keyword>
<accession>A0A4Z1SY80</accession>
<dbReference type="PANTHER" id="PTHR11630">
    <property type="entry name" value="DNA REPLICATION LICENSING FACTOR MCM FAMILY MEMBER"/>
    <property type="match status" value="1"/>
</dbReference>